<feature type="repeat" description="WD" evidence="7">
    <location>
        <begin position="276"/>
        <end position="326"/>
    </location>
</feature>
<evidence type="ECO:0000313" key="8">
    <source>
        <dbReference type="EMBL" id="EAW15971.1"/>
    </source>
</evidence>
<dbReference type="RefSeq" id="XP_001257868.1">
    <property type="nucleotide sequence ID" value="XM_001257867.1"/>
</dbReference>
<dbReference type="GeneID" id="4584383"/>
<keyword evidence="2" id="KW-0963">Cytoplasm</keyword>
<keyword evidence="4" id="KW-0819">tRNA processing</keyword>
<dbReference type="InterPro" id="IPR001680">
    <property type="entry name" value="WD40_rpt"/>
</dbReference>
<dbReference type="HOGENOM" id="CLU_002615_1_0_1"/>
<dbReference type="PROSITE" id="PS50294">
    <property type="entry name" value="WD_REPEATS_REGION"/>
    <property type="match status" value="1"/>
</dbReference>
<keyword evidence="9" id="KW-1185">Reference proteome</keyword>
<protein>
    <submittedName>
        <fullName evidence="8">WD repeat protein</fullName>
    </submittedName>
</protein>
<name>A1DMF0_NEOFI</name>
<dbReference type="Pfam" id="PF00400">
    <property type="entry name" value="WD40"/>
    <property type="match status" value="2"/>
</dbReference>
<evidence type="ECO:0000256" key="5">
    <source>
        <dbReference type="ARBA" id="ARBA00022737"/>
    </source>
</evidence>
<dbReference type="PROSITE" id="PS50082">
    <property type="entry name" value="WD_REPEATS_2"/>
    <property type="match status" value="1"/>
</dbReference>
<evidence type="ECO:0000256" key="3">
    <source>
        <dbReference type="ARBA" id="ARBA00022574"/>
    </source>
</evidence>
<dbReference type="Gene3D" id="2.130.10.10">
    <property type="entry name" value="YVTN repeat-like/Quinoprotein amine dehydrogenase"/>
    <property type="match status" value="4"/>
</dbReference>
<evidence type="ECO:0000256" key="2">
    <source>
        <dbReference type="ARBA" id="ARBA00022490"/>
    </source>
</evidence>
<dbReference type="InterPro" id="IPR015943">
    <property type="entry name" value="WD40/YVTN_repeat-like_dom_sf"/>
</dbReference>
<keyword evidence="5" id="KW-0677">Repeat</keyword>
<dbReference type="AlphaFoldDB" id="A1DMF0"/>
<dbReference type="Proteomes" id="UP000006702">
    <property type="component" value="Unassembled WGS sequence"/>
</dbReference>
<dbReference type="SUPFAM" id="SSF50978">
    <property type="entry name" value="WD40 repeat-like"/>
    <property type="match status" value="3"/>
</dbReference>
<dbReference type="PROSITE" id="PS00678">
    <property type="entry name" value="WD_REPEATS_1"/>
    <property type="match status" value="1"/>
</dbReference>
<dbReference type="KEGG" id="nfi:NFIA_053170"/>
<comment type="similarity">
    <text evidence="6">Belongs to the WD repeat WDR6 family.</text>
</comment>
<dbReference type="InterPro" id="IPR051973">
    <property type="entry name" value="tRNA_Anticodon_Mtase-Reg"/>
</dbReference>
<dbReference type="OrthoDB" id="5594999at2759"/>
<gene>
    <name evidence="8" type="ORF">NFIA_053170</name>
</gene>
<dbReference type="InterPro" id="IPR019775">
    <property type="entry name" value="WD40_repeat_CS"/>
</dbReference>
<dbReference type="InterPro" id="IPR036322">
    <property type="entry name" value="WD40_repeat_dom_sf"/>
</dbReference>
<evidence type="ECO:0000256" key="6">
    <source>
        <dbReference type="ARBA" id="ARBA00038255"/>
    </source>
</evidence>
<comment type="subcellular location">
    <subcellularLocation>
        <location evidence="1">Cytoplasm</location>
    </subcellularLocation>
</comment>
<dbReference type="PANTHER" id="PTHR14344">
    <property type="entry name" value="WD REPEAT PROTEIN"/>
    <property type="match status" value="1"/>
</dbReference>
<sequence>MADVKVAGNVYIICSQLFMQTEQAENPTTSQRLKILQFVLTNAYTSPPDAALRIAMSPTQHIDACLPVTALKALVLGDTRLILQGQGPYCQVVKEQSGQLLAKLKTFRRNNVHGFILLTQLRHEAEKPYTRLVVWGGSSLRVIDLSLARDDASGDVEVSLQAVTAEYLAPDWILAGCSPDQSSRADRAYVVTAHNAILSLHVVENSHSVNTIYLQQLVTGVKSILFSADTIALSSSHILIAAGTVFGEIIVWSCFVDDDESQPLALNAVGSIHHFFTGHEGSIFGVRISPPISSLPGGQPGRLLASCSDDRTVRVWDITDCEHASRQDPSAYSTDGFELRTTGFGAVATTDDKSGSESCVAKAFGHSARIWGVHFVPTTVENQSQLTIVSRGEDAKCILWDLSWSLSPTHKTEFKLTQLSSPHLHNGKHIWSLDLCSSGTQTTIYTGGADGSVRSFKIDVDDTASISLPNRDDRIMLSSDSLNTVPARERSFKAFAFISPELFVATTFQGEIQLCSIRRDSGKGQLIFKETLHVEDDLRSFSVVSSLPQKGVALLGNARGLIRLYTHGTGLLNQIVQADGRPLQLYFLGYDTDVSEGPATLTFATSYATLRKADLFQVTMQANAEPKVVKTELSLPHGMEVSCASWISSQYLALGIKSGALLVYRLTETGASLQPIICALRVHGREGVNQITPFSPLFEEAEISSDYFMTCGRDGDYCIHQLEALGGADVRLRTIHRSSPAVHLNVEGIYIDRKSRDFMLYGFQSTEFILWNETTHTAVARVDCGGARRIWAFHPSHETPGAGILLWSQSGFNALRVQAGINRTLRAGGHGREIKSMEVSRSSERETLIATGAEDTHLRIFAPVHQRNKTPWGSFRCLRVLRDHTAGVQQVIWSKDGKTLFSSAGFEELFVWKVRQIPSFGLATVLAASSPKDDPTSELRVTSFDVLDVEEDANGGFLICLTLSNSTIKIFHYSSLVDGGRFTLLARGAYTSNCLTQVQFFVEGSSIGLITASTDGHFTLWHLDPVLEPYYWMSASTLRLKQPLETLSISPPNIACENRYQIHSNSIKSLEMARISAKTSLIVAGGDDNALTLSLLSVDFTDADAGSHVCTITISDAHAASVTTVKILEQRQSDCQGKAQIVFASSGNDHRVKVWGAEVDATQSGPESIRVKNLVDQYSAVADISSLDLMHDESGTKLLVCGVGMELLSVQLY</sequence>
<dbReference type="PANTHER" id="PTHR14344:SF3">
    <property type="entry name" value="WD REPEAT-CONTAINING PROTEIN 6"/>
    <property type="match status" value="1"/>
</dbReference>
<dbReference type="SMART" id="SM00320">
    <property type="entry name" value="WD40"/>
    <property type="match status" value="8"/>
</dbReference>
<evidence type="ECO:0000313" key="9">
    <source>
        <dbReference type="Proteomes" id="UP000006702"/>
    </source>
</evidence>
<dbReference type="VEuPathDB" id="FungiDB:NFIA_053170"/>
<keyword evidence="3 7" id="KW-0853">WD repeat</keyword>
<dbReference type="STRING" id="331117.A1DMF0"/>
<organism evidence="8 9">
    <name type="scientific">Neosartorya fischeri (strain ATCC 1020 / DSM 3700 / CBS 544.65 / FGSC A1164 / JCM 1740 / NRRL 181 / WB 181)</name>
    <name type="common">Aspergillus fischerianus</name>
    <dbReference type="NCBI Taxonomy" id="331117"/>
    <lineage>
        <taxon>Eukaryota</taxon>
        <taxon>Fungi</taxon>
        <taxon>Dikarya</taxon>
        <taxon>Ascomycota</taxon>
        <taxon>Pezizomycotina</taxon>
        <taxon>Eurotiomycetes</taxon>
        <taxon>Eurotiomycetidae</taxon>
        <taxon>Eurotiales</taxon>
        <taxon>Aspergillaceae</taxon>
        <taxon>Aspergillus</taxon>
        <taxon>Aspergillus subgen. Fumigati</taxon>
    </lineage>
</organism>
<evidence type="ECO:0000256" key="7">
    <source>
        <dbReference type="PROSITE-ProRule" id="PRU00221"/>
    </source>
</evidence>
<accession>A1DMF0</accession>
<dbReference type="OMA" id="IIVWSCF"/>
<dbReference type="GO" id="GO:0005737">
    <property type="term" value="C:cytoplasm"/>
    <property type="evidence" value="ECO:0007669"/>
    <property type="project" value="UniProtKB-SubCell"/>
</dbReference>
<dbReference type="EMBL" id="DS027698">
    <property type="protein sequence ID" value="EAW15971.1"/>
    <property type="molecule type" value="Genomic_DNA"/>
</dbReference>
<evidence type="ECO:0000256" key="4">
    <source>
        <dbReference type="ARBA" id="ARBA00022694"/>
    </source>
</evidence>
<reference evidence="9" key="1">
    <citation type="journal article" date="2008" name="PLoS Genet.">
        <title>Genomic islands in the pathogenic filamentous fungus Aspergillus fumigatus.</title>
        <authorList>
            <person name="Fedorova N.D."/>
            <person name="Khaldi N."/>
            <person name="Joardar V.S."/>
            <person name="Maiti R."/>
            <person name="Amedeo P."/>
            <person name="Anderson M.J."/>
            <person name="Crabtree J."/>
            <person name="Silva J.C."/>
            <person name="Badger J.H."/>
            <person name="Albarraq A."/>
            <person name="Angiuoli S."/>
            <person name="Bussey H."/>
            <person name="Bowyer P."/>
            <person name="Cotty P.J."/>
            <person name="Dyer P.S."/>
            <person name="Egan A."/>
            <person name="Galens K."/>
            <person name="Fraser-Liggett C.M."/>
            <person name="Haas B.J."/>
            <person name="Inman J.M."/>
            <person name="Kent R."/>
            <person name="Lemieux S."/>
            <person name="Malavazi I."/>
            <person name="Orvis J."/>
            <person name="Roemer T."/>
            <person name="Ronning C.M."/>
            <person name="Sundaram J.P."/>
            <person name="Sutton G."/>
            <person name="Turner G."/>
            <person name="Venter J.C."/>
            <person name="White O.R."/>
            <person name="Whitty B.R."/>
            <person name="Youngman P."/>
            <person name="Wolfe K.H."/>
            <person name="Goldman G.H."/>
            <person name="Wortman J.R."/>
            <person name="Jiang B."/>
            <person name="Denning D.W."/>
            <person name="Nierman W.C."/>
        </authorList>
    </citation>
    <scope>NUCLEOTIDE SEQUENCE [LARGE SCALE GENOMIC DNA]</scope>
    <source>
        <strain evidence="9">ATCC 1020 / DSM 3700 / CBS 544.65 / FGSC A1164 / JCM 1740 / NRRL 181 / WB 181</strain>
    </source>
</reference>
<proteinExistence type="inferred from homology"/>
<dbReference type="eggNOG" id="KOG0974">
    <property type="taxonomic scope" value="Eukaryota"/>
</dbReference>
<evidence type="ECO:0000256" key="1">
    <source>
        <dbReference type="ARBA" id="ARBA00004496"/>
    </source>
</evidence>
<dbReference type="GO" id="GO:0030488">
    <property type="term" value="P:tRNA methylation"/>
    <property type="evidence" value="ECO:0007669"/>
    <property type="project" value="TreeGrafter"/>
</dbReference>